<sequence length="42" mass="4733">MSGIWMDEDTDMLTYDDDVPVVHLEDLPVGTEVGTEKTYDIS</sequence>
<evidence type="ECO:0000313" key="2">
    <source>
        <dbReference type="Proteomes" id="UP000011523"/>
    </source>
</evidence>
<dbReference type="AlphaFoldDB" id="M0DBR9"/>
<evidence type="ECO:0000313" key="1">
    <source>
        <dbReference type="EMBL" id="ELZ32911.1"/>
    </source>
</evidence>
<comment type="caution">
    <text evidence="1">The sequence shown here is derived from an EMBL/GenBank/DDBJ whole genome shotgun (WGS) entry which is preliminary data.</text>
</comment>
<reference evidence="1 2" key="1">
    <citation type="journal article" date="2014" name="PLoS Genet.">
        <title>Phylogenetically driven sequencing of extremely halophilic archaea reveals strategies for static and dynamic osmo-response.</title>
        <authorList>
            <person name="Becker E.A."/>
            <person name="Seitzer P.M."/>
            <person name="Tritt A."/>
            <person name="Larsen D."/>
            <person name="Krusor M."/>
            <person name="Yao A.I."/>
            <person name="Wu D."/>
            <person name="Madern D."/>
            <person name="Eisen J.A."/>
            <person name="Darling A.E."/>
            <person name="Facciotti M.T."/>
        </authorList>
    </citation>
    <scope>NUCLEOTIDE SEQUENCE [LARGE SCALE GENOMIC DNA]</scope>
    <source>
        <strain evidence="1 2">DSM 14210</strain>
    </source>
</reference>
<dbReference type="EMBL" id="AOJD01000078">
    <property type="protein sequence ID" value="ELZ32911.1"/>
    <property type="molecule type" value="Genomic_DNA"/>
</dbReference>
<name>M0DBR9_9EURY</name>
<dbReference type="PATRIC" id="fig|1227485.3.peg.2989"/>
<dbReference type="RefSeq" id="WP_006630682.1">
    <property type="nucleotide sequence ID" value="NZ_AOJD01000078.1"/>
</dbReference>
<dbReference type="Proteomes" id="UP000011523">
    <property type="component" value="Unassembled WGS sequence"/>
</dbReference>
<keyword evidence="2" id="KW-1185">Reference proteome</keyword>
<accession>M0DBR9</accession>
<protein>
    <submittedName>
        <fullName evidence="1">Uncharacterized protein</fullName>
    </submittedName>
</protein>
<gene>
    <name evidence="1" type="ORF">C472_15239</name>
</gene>
<organism evidence="1 2">
    <name type="scientific">Halorubrum tebenquichense DSM 14210</name>
    <dbReference type="NCBI Taxonomy" id="1227485"/>
    <lineage>
        <taxon>Archaea</taxon>
        <taxon>Methanobacteriati</taxon>
        <taxon>Methanobacteriota</taxon>
        <taxon>Stenosarchaea group</taxon>
        <taxon>Halobacteria</taxon>
        <taxon>Halobacteriales</taxon>
        <taxon>Haloferacaceae</taxon>
        <taxon>Halorubrum</taxon>
    </lineage>
</organism>
<proteinExistence type="predicted"/>